<dbReference type="AlphaFoldDB" id="A0A4Z2ES60"/>
<organism evidence="2 3">
    <name type="scientific">Liparis tanakae</name>
    <name type="common">Tanaka's snailfish</name>
    <dbReference type="NCBI Taxonomy" id="230148"/>
    <lineage>
        <taxon>Eukaryota</taxon>
        <taxon>Metazoa</taxon>
        <taxon>Chordata</taxon>
        <taxon>Craniata</taxon>
        <taxon>Vertebrata</taxon>
        <taxon>Euteleostomi</taxon>
        <taxon>Actinopterygii</taxon>
        <taxon>Neopterygii</taxon>
        <taxon>Teleostei</taxon>
        <taxon>Neoteleostei</taxon>
        <taxon>Acanthomorphata</taxon>
        <taxon>Eupercaria</taxon>
        <taxon>Perciformes</taxon>
        <taxon>Cottioidei</taxon>
        <taxon>Cottales</taxon>
        <taxon>Liparidae</taxon>
        <taxon>Liparis</taxon>
    </lineage>
</organism>
<keyword evidence="3" id="KW-1185">Reference proteome</keyword>
<feature type="region of interest" description="Disordered" evidence="1">
    <location>
        <begin position="126"/>
        <end position="185"/>
    </location>
</feature>
<dbReference type="Proteomes" id="UP000314294">
    <property type="component" value="Unassembled WGS sequence"/>
</dbReference>
<proteinExistence type="predicted"/>
<evidence type="ECO:0000256" key="1">
    <source>
        <dbReference type="SAM" id="MobiDB-lite"/>
    </source>
</evidence>
<evidence type="ECO:0000313" key="2">
    <source>
        <dbReference type="EMBL" id="TNN31648.1"/>
    </source>
</evidence>
<comment type="caution">
    <text evidence="2">The sequence shown here is derived from an EMBL/GenBank/DDBJ whole genome shotgun (WGS) entry which is preliminary data.</text>
</comment>
<feature type="compositionally biased region" description="Basic residues" evidence="1">
    <location>
        <begin position="169"/>
        <end position="185"/>
    </location>
</feature>
<name>A0A4Z2ES60_9TELE</name>
<protein>
    <submittedName>
        <fullName evidence="2">Uncharacterized protein</fullName>
    </submittedName>
</protein>
<reference evidence="2 3" key="1">
    <citation type="submission" date="2019-03" db="EMBL/GenBank/DDBJ databases">
        <title>First draft genome of Liparis tanakae, snailfish: a comprehensive survey of snailfish specific genes.</title>
        <authorList>
            <person name="Kim W."/>
            <person name="Song I."/>
            <person name="Jeong J.-H."/>
            <person name="Kim D."/>
            <person name="Kim S."/>
            <person name="Ryu S."/>
            <person name="Song J.Y."/>
            <person name="Lee S.K."/>
        </authorList>
    </citation>
    <scope>NUCLEOTIDE SEQUENCE [LARGE SCALE GENOMIC DNA]</scope>
    <source>
        <tissue evidence="2">Muscle</tissue>
    </source>
</reference>
<sequence length="185" mass="21010">MSELACVKALPQIRQTQGFSPVGQELQPVPHLGGGVGEGLVAVVAVVRLLAAVHQLVALQVARRGEELAAHLAAVARLARVPLAVQVEEADLPAAGSEKALLQSRQLKGFSPVWMRMCRLKLPVPKKEEEEDDVRRRRIRGKKEEQEKEKKKKEEEEEEEAEKDDVRRRQIRRRKKKKKKRQKKK</sequence>
<accession>A0A4Z2ES60</accession>
<evidence type="ECO:0000313" key="3">
    <source>
        <dbReference type="Proteomes" id="UP000314294"/>
    </source>
</evidence>
<feature type="compositionally biased region" description="Basic and acidic residues" evidence="1">
    <location>
        <begin position="142"/>
        <end position="154"/>
    </location>
</feature>
<dbReference type="EMBL" id="SRLO01003267">
    <property type="protein sequence ID" value="TNN31648.1"/>
    <property type="molecule type" value="Genomic_DNA"/>
</dbReference>
<gene>
    <name evidence="2" type="ORF">EYF80_058193</name>
</gene>